<organism evidence="2 3">
    <name type="scientific">Arthrobacter hankyongi</name>
    <dbReference type="NCBI Taxonomy" id="2904801"/>
    <lineage>
        <taxon>Bacteria</taxon>
        <taxon>Bacillati</taxon>
        <taxon>Actinomycetota</taxon>
        <taxon>Actinomycetes</taxon>
        <taxon>Micrococcales</taxon>
        <taxon>Micrococcaceae</taxon>
        <taxon>Arthrobacter</taxon>
    </lineage>
</organism>
<evidence type="ECO:0000313" key="2">
    <source>
        <dbReference type="EMBL" id="MCG2621678.1"/>
    </source>
</evidence>
<reference evidence="2" key="1">
    <citation type="submission" date="2022-01" db="EMBL/GenBank/DDBJ databases">
        <authorList>
            <person name="Jo J.-H."/>
            <person name="Im W.-T."/>
        </authorList>
    </citation>
    <scope>NUCLEOTIDE SEQUENCE</scope>
    <source>
        <strain evidence="2">I2-34</strain>
    </source>
</reference>
<accession>A0ABS9L556</accession>
<comment type="caution">
    <text evidence="2">The sequence shown here is derived from an EMBL/GenBank/DDBJ whole genome shotgun (WGS) entry which is preliminary data.</text>
</comment>
<dbReference type="Pfam" id="PF00582">
    <property type="entry name" value="Usp"/>
    <property type="match status" value="1"/>
</dbReference>
<name>A0ABS9L556_9MICC</name>
<sequence length="161" mass="16949">MMTAAGRGPGHRFGGPVLAGVLPRQAPRVRACAAELAAVLHVPLVCAYADPSVFPVFDDAGAVRLAPIDPDGDDAGSAAEAAELAALLRGELEQAPVEWEFRRLWGEPAQALHRTAEELDASLIVLGTRQPGPGHHLEELITGSVAGRLAHRQDRPVLLVP</sequence>
<dbReference type="EMBL" id="JAKLTQ010000003">
    <property type="protein sequence ID" value="MCG2621678.1"/>
    <property type="molecule type" value="Genomic_DNA"/>
</dbReference>
<dbReference type="InterPro" id="IPR014729">
    <property type="entry name" value="Rossmann-like_a/b/a_fold"/>
</dbReference>
<dbReference type="RefSeq" id="WP_237819120.1">
    <property type="nucleotide sequence ID" value="NZ_JAKLTQ010000003.1"/>
</dbReference>
<feature type="domain" description="UspA" evidence="1">
    <location>
        <begin position="18"/>
        <end position="161"/>
    </location>
</feature>
<dbReference type="InterPro" id="IPR006016">
    <property type="entry name" value="UspA"/>
</dbReference>
<evidence type="ECO:0000259" key="1">
    <source>
        <dbReference type="Pfam" id="PF00582"/>
    </source>
</evidence>
<proteinExistence type="predicted"/>
<dbReference type="CDD" id="cd00293">
    <property type="entry name" value="USP-like"/>
    <property type="match status" value="1"/>
</dbReference>
<dbReference type="SUPFAM" id="SSF52402">
    <property type="entry name" value="Adenine nucleotide alpha hydrolases-like"/>
    <property type="match status" value="1"/>
</dbReference>
<gene>
    <name evidence="2" type="ORF">LVY72_07080</name>
</gene>
<protein>
    <submittedName>
        <fullName evidence="2">Universal stress protein</fullName>
    </submittedName>
</protein>
<dbReference type="Gene3D" id="3.40.50.620">
    <property type="entry name" value="HUPs"/>
    <property type="match status" value="1"/>
</dbReference>
<keyword evidence="3" id="KW-1185">Reference proteome</keyword>
<dbReference type="Proteomes" id="UP001165368">
    <property type="component" value="Unassembled WGS sequence"/>
</dbReference>
<evidence type="ECO:0000313" key="3">
    <source>
        <dbReference type="Proteomes" id="UP001165368"/>
    </source>
</evidence>